<name>A0A2S6GL90_9GAMM</name>
<dbReference type="Gene3D" id="3.40.1260.10">
    <property type="entry name" value="DsrEFH-like"/>
    <property type="match status" value="1"/>
</dbReference>
<dbReference type="SUPFAM" id="SSF75169">
    <property type="entry name" value="DsrEFH-like"/>
    <property type="match status" value="1"/>
</dbReference>
<dbReference type="EMBL" id="PTIY01000018">
    <property type="protein sequence ID" value="PPK66002.1"/>
    <property type="molecule type" value="Genomic_DNA"/>
</dbReference>
<dbReference type="AlphaFoldDB" id="A0A2S6GL90"/>
<dbReference type="InterPro" id="IPR027396">
    <property type="entry name" value="DsrEFH-like"/>
</dbReference>
<evidence type="ECO:0000313" key="1">
    <source>
        <dbReference type="EMBL" id="PPK66002.1"/>
    </source>
</evidence>
<comment type="caution">
    <text evidence="1">The sequence shown here is derived from an EMBL/GenBank/DDBJ whole genome shotgun (WGS) entry which is preliminary data.</text>
</comment>
<dbReference type="Pfam" id="PF04077">
    <property type="entry name" value="DsrH"/>
    <property type="match status" value="1"/>
</dbReference>
<protein>
    <submittedName>
        <fullName evidence="1">tRNA 2-thiouridine synthesizing protein B</fullName>
    </submittedName>
</protein>
<organism evidence="1 2">
    <name type="scientific">Methylobacter tundripaludum</name>
    <dbReference type="NCBI Taxonomy" id="173365"/>
    <lineage>
        <taxon>Bacteria</taxon>
        <taxon>Pseudomonadati</taxon>
        <taxon>Pseudomonadota</taxon>
        <taxon>Gammaproteobacteria</taxon>
        <taxon>Methylococcales</taxon>
        <taxon>Methylococcaceae</taxon>
        <taxon>Methylobacter</taxon>
    </lineage>
</organism>
<accession>A0A2S6GL90</accession>
<dbReference type="NCBIfam" id="TIGR03011">
    <property type="entry name" value="sulf_tusB_dsrH"/>
    <property type="match status" value="1"/>
</dbReference>
<dbReference type="GO" id="GO:0002143">
    <property type="term" value="P:tRNA wobble position uridine thiolation"/>
    <property type="evidence" value="ECO:0007669"/>
    <property type="project" value="InterPro"/>
</dbReference>
<dbReference type="GO" id="GO:0005737">
    <property type="term" value="C:cytoplasm"/>
    <property type="evidence" value="ECO:0007669"/>
    <property type="project" value="InterPro"/>
</dbReference>
<dbReference type="Proteomes" id="UP000238071">
    <property type="component" value="Unassembled WGS sequence"/>
</dbReference>
<dbReference type="InterPro" id="IPR007215">
    <property type="entry name" value="Sulphur_relay_TusB/DsrH"/>
</dbReference>
<sequence length="96" mass="10498">MLHLIFQPSIEAAILKRIDTGDVAVFLDNAVLRTLQNSDISSLLTQQLAGNRLCVLLDDITVRGIIPNELVKGIEVIDYAGLVELTANNPVIQSWS</sequence>
<dbReference type="OrthoDB" id="9795117at2"/>
<evidence type="ECO:0000313" key="2">
    <source>
        <dbReference type="Proteomes" id="UP000238071"/>
    </source>
</evidence>
<keyword evidence="2" id="KW-1185">Reference proteome</keyword>
<proteinExistence type="predicted"/>
<reference evidence="1 2" key="1">
    <citation type="submission" date="2018-02" db="EMBL/GenBank/DDBJ databases">
        <title>Subsurface microbial communities from deep shales in Ohio and West Virginia, USA.</title>
        <authorList>
            <person name="Wrighton K."/>
        </authorList>
    </citation>
    <scope>NUCLEOTIDE SEQUENCE [LARGE SCALE GENOMIC DNA]</scope>
    <source>
        <strain evidence="1 2">OWC-G53F</strain>
    </source>
</reference>
<gene>
    <name evidence="1" type="ORF">B0F88_11834</name>
</gene>
<dbReference type="RefSeq" id="WP_104425108.1">
    <property type="nucleotide sequence ID" value="NZ_PTIY01000018.1"/>
</dbReference>